<evidence type="ECO:0000313" key="2">
    <source>
        <dbReference type="EMBL" id="WZH50220.1"/>
    </source>
</evidence>
<evidence type="ECO:0000313" key="3">
    <source>
        <dbReference type="Proteomes" id="UP001489902"/>
    </source>
</evidence>
<sequence>MTEDVPIYSAALLLNPSKQDAYIKQNWPDAWYNNVIGRAQEIREEEYSIKLPTKPPAAPSAIADIVEHESNELAQLARNIKVKTAVLRSEDDFMTFITAQPIEIDSTPLQWWYASKQRRRYLRLSRMAIAILSISPESSKPERAFSGARRTSS</sequence>
<proteinExistence type="predicted"/>
<dbReference type="InterPro" id="IPR012337">
    <property type="entry name" value="RNaseH-like_sf"/>
</dbReference>
<dbReference type="Proteomes" id="UP001489902">
    <property type="component" value="Chromosome 7"/>
</dbReference>
<name>A0ABZ2XCS4_9HYPO</name>
<organism evidence="2 3">
    <name type="scientific">Fusarium acuminatum</name>
    <dbReference type="NCBI Taxonomy" id="5515"/>
    <lineage>
        <taxon>Eukaryota</taxon>
        <taxon>Fungi</taxon>
        <taxon>Dikarya</taxon>
        <taxon>Ascomycota</taxon>
        <taxon>Pezizomycotina</taxon>
        <taxon>Sordariomycetes</taxon>
        <taxon>Hypocreomycetidae</taxon>
        <taxon>Hypocreales</taxon>
        <taxon>Nectriaceae</taxon>
        <taxon>Fusarium</taxon>
        <taxon>Fusarium tricinctum species complex</taxon>
    </lineage>
</organism>
<dbReference type="SUPFAM" id="SSF53098">
    <property type="entry name" value="Ribonuclease H-like"/>
    <property type="match status" value="1"/>
</dbReference>
<accession>A0ABZ2XCS4</accession>
<gene>
    <name evidence="2" type="ORF">QYS62_011464</name>
</gene>
<dbReference type="Pfam" id="PF05699">
    <property type="entry name" value="Dimer_Tnp_hAT"/>
    <property type="match status" value="1"/>
</dbReference>
<evidence type="ECO:0000259" key="1">
    <source>
        <dbReference type="Pfam" id="PF05699"/>
    </source>
</evidence>
<protein>
    <submittedName>
        <fullName evidence="2">Dimer_Tnp_hAT domain-containing protein</fullName>
    </submittedName>
</protein>
<keyword evidence="3" id="KW-1185">Reference proteome</keyword>
<feature type="domain" description="HAT C-terminal dimerisation" evidence="1">
    <location>
        <begin position="93"/>
        <end position="151"/>
    </location>
</feature>
<dbReference type="InterPro" id="IPR008906">
    <property type="entry name" value="HATC_C_dom"/>
</dbReference>
<reference evidence="2 3" key="1">
    <citation type="submission" date="2024-04" db="EMBL/GenBank/DDBJ databases">
        <title>Complete genome sequence of Fusarium acuminatum.</title>
        <authorList>
            <person name="Lan B."/>
        </authorList>
    </citation>
    <scope>NUCLEOTIDE SEQUENCE [LARGE SCALE GENOMIC DNA]</scope>
    <source>
        <strain evidence="2">1A</strain>
    </source>
</reference>
<dbReference type="EMBL" id="CP151266">
    <property type="protein sequence ID" value="WZH50220.1"/>
    <property type="molecule type" value="Genomic_DNA"/>
</dbReference>